<protein>
    <submittedName>
        <fullName evidence="2">Uncharacterized protein</fullName>
    </submittedName>
</protein>
<evidence type="ECO:0000256" key="1">
    <source>
        <dbReference type="SAM" id="Phobius"/>
    </source>
</evidence>
<evidence type="ECO:0000313" key="2">
    <source>
        <dbReference type="EMBL" id="KAF2199908.1"/>
    </source>
</evidence>
<sequence length="159" mass="18693">MAARLSYLHFGIYLHNITDSKRDKRFICIKDGATLFHLKIWDRDSFQHVRHRQKFLFYYWTLETAILIWAIFLRVDALSYHHYSPKNVWSAFLHRISLLSAFYLLSCTHHSSPINTGDSTVSRGLRQGHSFGLSVFGTSFERNLFFYCSVPLRNTILSL</sequence>
<dbReference type="AlphaFoldDB" id="A0A9P4JI76"/>
<dbReference type="EMBL" id="ML994049">
    <property type="protein sequence ID" value="KAF2199908.1"/>
    <property type="molecule type" value="Genomic_DNA"/>
</dbReference>
<organism evidence="2 3">
    <name type="scientific">Delitschia confertaspora ATCC 74209</name>
    <dbReference type="NCBI Taxonomy" id="1513339"/>
    <lineage>
        <taxon>Eukaryota</taxon>
        <taxon>Fungi</taxon>
        <taxon>Dikarya</taxon>
        <taxon>Ascomycota</taxon>
        <taxon>Pezizomycotina</taxon>
        <taxon>Dothideomycetes</taxon>
        <taxon>Pleosporomycetidae</taxon>
        <taxon>Pleosporales</taxon>
        <taxon>Delitschiaceae</taxon>
        <taxon>Delitschia</taxon>
    </lineage>
</organism>
<proteinExistence type="predicted"/>
<dbReference type="Proteomes" id="UP000799536">
    <property type="component" value="Unassembled WGS sequence"/>
</dbReference>
<keyword evidence="1" id="KW-1133">Transmembrane helix</keyword>
<feature type="transmembrane region" description="Helical" evidence="1">
    <location>
        <begin position="55"/>
        <end position="75"/>
    </location>
</feature>
<keyword evidence="1" id="KW-0472">Membrane</keyword>
<feature type="transmembrane region" description="Helical" evidence="1">
    <location>
        <begin position="87"/>
        <end position="105"/>
    </location>
</feature>
<name>A0A9P4JI76_9PLEO</name>
<reference evidence="2" key="1">
    <citation type="journal article" date="2020" name="Stud. Mycol.">
        <title>101 Dothideomycetes genomes: a test case for predicting lifestyles and emergence of pathogens.</title>
        <authorList>
            <person name="Haridas S."/>
            <person name="Albert R."/>
            <person name="Binder M."/>
            <person name="Bloem J."/>
            <person name="Labutti K."/>
            <person name="Salamov A."/>
            <person name="Andreopoulos B."/>
            <person name="Baker S."/>
            <person name="Barry K."/>
            <person name="Bills G."/>
            <person name="Bluhm B."/>
            <person name="Cannon C."/>
            <person name="Castanera R."/>
            <person name="Culley D."/>
            <person name="Daum C."/>
            <person name="Ezra D."/>
            <person name="Gonzalez J."/>
            <person name="Henrissat B."/>
            <person name="Kuo A."/>
            <person name="Liang C."/>
            <person name="Lipzen A."/>
            <person name="Lutzoni F."/>
            <person name="Magnuson J."/>
            <person name="Mondo S."/>
            <person name="Nolan M."/>
            <person name="Ohm R."/>
            <person name="Pangilinan J."/>
            <person name="Park H.-J."/>
            <person name="Ramirez L."/>
            <person name="Alfaro M."/>
            <person name="Sun H."/>
            <person name="Tritt A."/>
            <person name="Yoshinaga Y."/>
            <person name="Zwiers L.-H."/>
            <person name="Turgeon B."/>
            <person name="Goodwin S."/>
            <person name="Spatafora J."/>
            <person name="Crous P."/>
            <person name="Grigoriev I."/>
        </authorList>
    </citation>
    <scope>NUCLEOTIDE SEQUENCE</scope>
    <source>
        <strain evidence="2">ATCC 74209</strain>
    </source>
</reference>
<accession>A0A9P4JI76</accession>
<keyword evidence="1" id="KW-0812">Transmembrane</keyword>
<keyword evidence="3" id="KW-1185">Reference proteome</keyword>
<comment type="caution">
    <text evidence="2">The sequence shown here is derived from an EMBL/GenBank/DDBJ whole genome shotgun (WGS) entry which is preliminary data.</text>
</comment>
<gene>
    <name evidence="2" type="ORF">GQ43DRAFT_98467</name>
</gene>
<evidence type="ECO:0000313" key="3">
    <source>
        <dbReference type="Proteomes" id="UP000799536"/>
    </source>
</evidence>